<evidence type="ECO:0000313" key="3">
    <source>
        <dbReference type="Proteomes" id="UP000315995"/>
    </source>
</evidence>
<name>A0A4Y6PVY9_PERCE</name>
<protein>
    <recommendedName>
        <fullName evidence="4">Yip1 domain-containing protein</fullName>
    </recommendedName>
</protein>
<evidence type="ECO:0000313" key="2">
    <source>
        <dbReference type="EMBL" id="QDG52413.1"/>
    </source>
</evidence>
<keyword evidence="1" id="KW-0812">Transmembrane</keyword>
<dbReference type="Proteomes" id="UP000315995">
    <property type="component" value="Chromosome"/>
</dbReference>
<feature type="transmembrane region" description="Helical" evidence="1">
    <location>
        <begin position="142"/>
        <end position="163"/>
    </location>
</feature>
<dbReference type="OrthoDB" id="5509347at2"/>
<feature type="transmembrane region" description="Helical" evidence="1">
    <location>
        <begin position="38"/>
        <end position="59"/>
    </location>
</feature>
<proteinExistence type="predicted"/>
<keyword evidence="1" id="KW-1133">Transmembrane helix</keyword>
<keyword evidence="1" id="KW-0472">Membrane</keyword>
<dbReference type="EMBL" id="CP041186">
    <property type="protein sequence ID" value="QDG52413.1"/>
    <property type="molecule type" value="Genomic_DNA"/>
</dbReference>
<feature type="transmembrane region" description="Helical" evidence="1">
    <location>
        <begin position="71"/>
        <end position="93"/>
    </location>
</feature>
<evidence type="ECO:0000256" key="1">
    <source>
        <dbReference type="SAM" id="Phobius"/>
    </source>
</evidence>
<evidence type="ECO:0008006" key="4">
    <source>
        <dbReference type="Google" id="ProtNLM"/>
    </source>
</evidence>
<accession>A0A5B8Y6R7</accession>
<keyword evidence="3" id="KW-1185">Reference proteome</keyword>
<feature type="transmembrane region" description="Helical" evidence="1">
    <location>
        <begin position="105"/>
        <end position="130"/>
    </location>
</feature>
<accession>A0A4Y6PVY9</accession>
<organism evidence="2 3">
    <name type="scientific">Persicimonas caeni</name>
    <dbReference type="NCBI Taxonomy" id="2292766"/>
    <lineage>
        <taxon>Bacteria</taxon>
        <taxon>Deltaproteobacteria</taxon>
        <taxon>Bradymonadales</taxon>
        <taxon>Bradymonadaceae</taxon>
        <taxon>Persicimonas</taxon>
    </lineage>
</organism>
<gene>
    <name evidence="2" type="ORF">FIV42_17190</name>
</gene>
<dbReference type="RefSeq" id="WP_141198885.1">
    <property type="nucleotide sequence ID" value="NZ_CP041186.1"/>
</dbReference>
<sequence length="199" mass="21713">MAIASQLKSALVEVGTAVRRPEQLAKRWQEQTDDAPPAAVFGVLLLNAVVGVAAYGLTMQMHRGPEGMVSGAFYTPLAAGLAWCIAFPALYIIRRILGSKINFTSTALAASITVSFGASALLASVPINWFFTLALPWSSVRWLVNVVVFSGVGFCMADVFLRVMRELEPRKSHFFAYLWLALLGVIGAELFYLFGIFNF</sequence>
<reference evidence="2 3" key="1">
    <citation type="submission" date="2019-06" db="EMBL/GenBank/DDBJ databases">
        <title>Persicimonas caeni gen. nov., sp. nov., a predatory bacterium isolated from solar saltern.</title>
        <authorList>
            <person name="Wang S."/>
        </authorList>
    </citation>
    <scope>NUCLEOTIDE SEQUENCE [LARGE SCALE GENOMIC DNA]</scope>
    <source>
        <strain evidence="2 3">YN101</strain>
    </source>
</reference>
<feature type="transmembrane region" description="Helical" evidence="1">
    <location>
        <begin position="175"/>
        <end position="197"/>
    </location>
</feature>
<dbReference type="AlphaFoldDB" id="A0A4Y6PVY9"/>